<sequence>MQPLGSHEEDSDMGLDHDEEETDSIATNPYPYTESSIASTDAEEQAYLRDIQQQVSTQPTSRSSSMRDSLGRSFESPVMQPTLSRSPSVRTRPPRRRSWQDKQAIPIRPPSVASVQSQATNNGQSVRRPSRSSAVTPAATPRMRPSSSASHAASNERRAQRIRVGRAEPFFEETFDASVNPWVQQPAGRRYRAQDGQESEDSIEDERRADSRAQQFAELAAAHATAHAASNANANSNSNANSKTNTNAVISNALSVKNTNTRLSAPLPEEETSFRLQSPRMESSASSSVTATVGMAGIQEGTSAGTGTGTGTGMGMATLHDMSKSSSRQYGSYRPMERIPEPHVTTVGLGPATRRALEALQKEIVALNGRIDERDHRTQRHPSTLSDSPGISGKKPVKESENSGGEGWEGWRWVLKAAAKHAALNIVVAFIFILILSRRSDSGLINYWQTIRWAIKNQKNIE</sequence>
<accession>A0A162UD82</accession>
<reference evidence="3" key="1">
    <citation type="submission" date="2015-06" db="EMBL/GenBank/DDBJ databases">
        <title>Expansion of signal transduction pathways in fungi by whole-genome duplication.</title>
        <authorList>
            <consortium name="DOE Joint Genome Institute"/>
            <person name="Corrochano L.M."/>
            <person name="Kuo A."/>
            <person name="Marcet-Houben M."/>
            <person name="Polaino S."/>
            <person name="Salamov A."/>
            <person name="Villalobos J.M."/>
            <person name="Alvarez M.I."/>
            <person name="Avalos J."/>
            <person name="Benito E.P."/>
            <person name="Benoit I."/>
            <person name="Burger G."/>
            <person name="Camino L.P."/>
            <person name="Canovas D."/>
            <person name="Cerda-Olmedo E."/>
            <person name="Cheng J.-F."/>
            <person name="Dominguez A."/>
            <person name="Elias M."/>
            <person name="Eslava A.P."/>
            <person name="Glaser F."/>
            <person name="Grimwood J."/>
            <person name="Gutierrez G."/>
            <person name="Heitman J."/>
            <person name="Henrissat B."/>
            <person name="Iturriaga E.A."/>
            <person name="Lang B.F."/>
            <person name="Lavin J.L."/>
            <person name="Lee S."/>
            <person name="Li W."/>
            <person name="Lindquist E."/>
            <person name="Lopez-Garcia S."/>
            <person name="Luque E.M."/>
            <person name="Marcos A.T."/>
            <person name="Martin J."/>
            <person name="McCluskey K."/>
            <person name="Medina H.R."/>
            <person name="Miralles-Duran A."/>
            <person name="Miyazaki A."/>
            <person name="Munoz-Torres E."/>
            <person name="Oguiza J.A."/>
            <person name="Ohm R."/>
            <person name="Olmedo M."/>
            <person name="Orejas M."/>
            <person name="Ortiz-Castellanos L."/>
            <person name="Pisabarro A.G."/>
            <person name="Rodriguez-Romero J."/>
            <person name="Ruiz-Herrera J."/>
            <person name="Ruiz-Vazquez R."/>
            <person name="Sanz C."/>
            <person name="Schackwitz W."/>
            <person name="Schmutz J."/>
            <person name="Shahriari M."/>
            <person name="Shelest E."/>
            <person name="Silva-Franco F."/>
            <person name="Soanes D."/>
            <person name="Syed K."/>
            <person name="Tagua V.G."/>
            <person name="Talbot N.J."/>
            <person name="Thon M."/>
            <person name="De vries R.P."/>
            <person name="Wiebenga A."/>
            <person name="Yadav J.S."/>
            <person name="Braun E.L."/>
            <person name="Baker S."/>
            <person name="Garre V."/>
            <person name="Horwitz B."/>
            <person name="Torres-Martinez S."/>
            <person name="Idnurm A."/>
            <person name="Herrera-Estrella A."/>
            <person name="Gabaldon T."/>
            <person name="Grigoriev I.V."/>
        </authorList>
    </citation>
    <scope>NUCLEOTIDE SEQUENCE [LARGE SCALE GENOMIC DNA]</scope>
    <source>
        <strain evidence="3">NRRL 1555(-)</strain>
    </source>
</reference>
<dbReference type="RefSeq" id="XP_018293432.1">
    <property type="nucleotide sequence ID" value="XM_018435451.1"/>
</dbReference>
<keyword evidence="3" id="KW-1185">Reference proteome</keyword>
<feature type="compositionally biased region" description="Polar residues" evidence="1">
    <location>
        <begin position="51"/>
        <end position="67"/>
    </location>
</feature>
<evidence type="ECO:0000313" key="3">
    <source>
        <dbReference type="Proteomes" id="UP000077315"/>
    </source>
</evidence>
<feature type="region of interest" description="Disordered" evidence="1">
    <location>
        <begin position="373"/>
        <end position="406"/>
    </location>
</feature>
<evidence type="ECO:0000256" key="1">
    <source>
        <dbReference type="SAM" id="MobiDB-lite"/>
    </source>
</evidence>
<dbReference type="VEuPathDB" id="FungiDB:PHYBLDRAFT_166638"/>
<feature type="compositionally biased region" description="Acidic residues" evidence="1">
    <location>
        <begin position="9"/>
        <end position="23"/>
    </location>
</feature>
<dbReference type="AlphaFoldDB" id="A0A162UD82"/>
<dbReference type="EMBL" id="KV440977">
    <property type="protein sequence ID" value="OAD75392.1"/>
    <property type="molecule type" value="Genomic_DNA"/>
</dbReference>
<feature type="compositionally biased region" description="Low complexity" evidence="1">
    <location>
        <begin position="220"/>
        <end position="244"/>
    </location>
</feature>
<feature type="compositionally biased region" description="Polar residues" evidence="1">
    <location>
        <begin position="113"/>
        <end position="135"/>
    </location>
</feature>
<dbReference type="OrthoDB" id="2290502at2759"/>
<feature type="region of interest" description="Disordered" evidence="1">
    <location>
        <begin position="186"/>
        <end position="244"/>
    </location>
</feature>
<dbReference type="STRING" id="763407.A0A162UD82"/>
<dbReference type="InParanoid" id="A0A162UD82"/>
<feature type="region of interest" description="Disordered" evidence="1">
    <location>
        <begin position="264"/>
        <end position="288"/>
    </location>
</feature>
<dbReference type="GeneID" id="28996357"/>
<proteinExistence type="predicted"/>
<protein>
    <submittedName>
        <fullName evidence="2">Uncharacterized protein</fullName>
    </submittedName>
</protein>
<feature type="compositionally biased region" description="Low complexity" evidence="1">
    <location>
        <begin position="81"/>
        <end position="91"/>
    </location>
</feature>
<evidence type="ECO:0000313" key="2">
    <source>
        <dbReference type="EMBL" id="OAD75392.1"/>
    </source>
</evidence>
<name>A0A162UD82_PHYB8</name>
<feature type="region of interest" description="Disordered" evidence="1">
    <location>
        <begin position="1"/>
        <end position="160"/>
    </location>
</feature>
<gene>
    <name evidence="2" type="ORF">PHYBLDRAFT_166638</name>
</gene>
<dbReference type="Proteomes" id="UP000077315">
    <property type="component" value="Unassembled WGS sequence"/>
</dbReference>
<organism evidence="2 3">
    <name type="scientific">Phycomyces blakesleeanus (strain ATCC 8743b / DSM 1359 / FGSC 10004 / NBRC 33097 / NRRL 1555)</name>
    <dbReference type="NCBI Taxonomy" id="763407"/>
    <lineage>
        <taxon>Eukaryota</taxon>
        <taxon>Fungi</taxon>
        <taxon>Fungi incertae sedis</taxon>
        <taxon>Mucoromycota</taxon>
        <taxon>Mucoromycotina</taxon>
        <taxon>Mucoromycetes</taxon>
        <taxon>Mucorales</taxon>
        <taxon>Phycomycetaceae</taxon>
        <taxon>Phycomyces</taxon>
    </lineage>
</organism>